<organism evidence="2 3">
    <name type="scientific">Streptomyces phage Nesbitt</name>
    <dbReference type="NCBI Taxonomy" id="2108133"/>
    <lineage>
        <taxon>Viruses</taxon>
        <taxon>Duplodnaviria</taxon>
        <taxon>Heunggongvirae</taxon>
        <taxon>Uroviricota</taxon>
        <taxon>Caudoviricetes</taxon>
        <taxon>Abbeymikolonvirus</taxon>
        <taxon>Abbeymikolonvirus abbeymikolon</taxon>
    </lineage>
</organism>
<accession>A0A2P1JT35</accession>
<evidence type="ECO:0000313" key="3">
    <source>
        <dbReference type="Proteomes" id="UP000241032"/>
    </source>
</evidence>
<proteinExistence type="predicted"/>
<reference evidence="3" key="1">
    <citation type="submission" date="2018-02" db="EMBL/GenBank/DDBJ databases">
        <authorList>
            <person name="Cohen D.B."/>
            <person name="Kent A.D."/>
        </authorList>
    </citation>
    <scope>NUCLEOTIDE SEQUENCE [LARGE SCALE GENOMIC DNA]</scope>
</reference>
<evidence type="ECO:0000256" key="1">
    <source>
        <dbReference type="SAM" id="MobiDB-lite"/>
    </source>
</evidence>
<feature type="region of interest" description="Disordered" evidence="1">
    <location>
        <begin position="1"/>
        <end position="44"/>
    </location>
</feature>
<gene>
    <name evidence="2" type="primary">27</name>
    <name evidence="2" type="ORF">PBI_NESBITT_27</name>
</gene>
<evidence type="ECO:0000313" key="2">
    <source>
        <dbReference type="EMBL" id="AVO22284.1"/>
    </source>
</evidence>
<dbReference type="Proteomes" id="UP000241032">
    <property type="component" value="Genome"/>
</dbReference>
<protein>
    <submittedName>
        <fullName evidence="2">Uncharacterized protein</fullName>
    </submittedName>
</protein>
<sequence length="100" mass="10769">MSGREPAAEDSGDAPFRQEVKDSMSSAYQEGARDLEGATPAEDTPKFMAVEVHRSEDIHLAKNWGLETLCGERVDFPVGKREATCTPCREAAGLEASPAT</sequence>
<name>A0A2P1JT35_9CAUD</name>
<dbReference type="EMBL" id="MH001457">
    <property type="protein sequence ID" value="AVO22284.1"/>
    <property type="molecule type" value="Genomic_DNA"/>
</dbReference>